<dbReference type="InterPro" id="IPR046373">
    <property type="entry name" value="Acyl-CoA_Oxase/DH_mid-dom_sf"/>
</dbReference>
<evidence type="ECO:0000256" key="4">
    <source>
        <dbReference type="ARBA" id="ARBA00022827"/>
    </source>
</evidence>
<dbReference type="AlphaFoldDB" id="A0A5P9NGV3"/>
<evidence type="ECO:0000259" key="13">
    <source>
        <dbReference type="Pfam" id="PF02771"/>
    </source>
</evidence>
<dbReference type="Gene3D" id="1.10.540.10">
    <property type="entry name" value="Acyl-CoA dehydrogenase/oxidase, N-terminal domain"/>
    <property type="match status" value="1"/>
</dbReference>
<dbReference type="Proteomes" id="UP000326287">
    <property type="component" value="Chromosome"/>
</dbReference>
<evidence type="ECO:0000313" key="16">
    <source>
        <dbReference type="Proteomes" id="UP000326287"/>
    </source>
</evidence>
<dbReference type="InterPro" id="IPR036250">
    <property type="entry name" value="AcylCo_DH-like_C"/>
</dbReference>
<protein>
    <recommendedName>
        <fullName evidence="9">3-methylmercaptopropionyl-CoA dehydrogenase</fullName>
        <ecNumber evidence="8">1.3.99.41</ecNumber>
    </recommendedName>
</protein>
<dbReference type="InterPro" id="IPR025878">
    <property type="entry name" value="Acyl-CoA_dh-like_C_dom"/>
</dbReference>
<dbReference type="InterPro" id="IPR009075">
    <property type="entry name" value="AcylCo_DH/oxidase_C"/>
</dbReference>
<dbReference type="InterPro" id="IPR009100">
    <property type="entry name" value="AcylCoA_DH/oxidase_NM_dom_sf"/>
</dbReference>
<dbReference type="InterPro" id="IPR006091">
    <property type="entry name" value="Acyl-CoA_Oxase/DH_mid-dom"/>
</dbReference>
<evidence type="ECO:0000256" key="8">
    <source>
        <dbReference type="ARBA" id="ARBA00066694"/>
    </source>
</evidence>
<dbReference type="RefSeq" id="WP_152660370.1">
    <property type="nucleotide sequence ID" value="NZ_CP036422.1"/>
</dbReference>
<evidence type="ECO:0000313" key="15">
    <source>
        <dbReference type="EMBL" id="QFU74258.1"/>
    </source>
</evidence>
<dbReference type="Pfam" id="PF02770">
    <property type="entry name" value="Acyl-CoA_dh_M"/>
    <property type="match status" value="1"/>
</dbReference>
<evidence type="ECO:0000256" key="1">
    <source>
        <dbReference type="ARBA" id="ARBA00001974"/>
    </source>
</evidence>
<evidence type="ECO:0000259" key="14">
    <source>
        <dbReference type="Pfam" id="PF12806"/>
    </source>
</evidence>
<evidence type="ECO:0000256" key="9">
    <source>
        <dbReference type="ARBA" id="ARBA00069043"/>
    </source>
</evidence>
<evidence type="ECO:0000256" key="6">
    <source>
        <dbReference type="ARBA" id="ARBA00051388"/>
    </source>
</evidence>
<feature type="domain" description="Acyl-CoA dehydrogenase/oxidase N-terminal" evidence="13">
    <location>
        <begin position="41"/>
        <end position="158"/>
    </location>
</feature>
<organism evidence="15 16">
    <name type="scientific">Halioglobus maricola</name>
    <dbReference type="NCBI Taxonomy" id="2601894"/>
    <lineage>
        <taxon>Bacteria</taxon>
        <taxon>Pseudomonadati</taxon>
        <taxon>Pseudomonadota</taxon>
        <taxon>Gammaproteobacteria</taxon>
        <taxon>Cellvibrionales</taxon>
        <taxon>Halieaceae</taxon>
        <taxon>Halioglobus</taxon>
    </lineage>
</organism>
<evidence type="ECO:0000256" key="3">
    <source>
        <dbReference type="ARBA" id="ARBA00022630"/>
    </source>
</evidence>
<evidence type="ECO:0000256" key="7">
    <source>
        <dbReference type="ARBA" id="ARBA00058683"/>
    </source>
</evidence>
<sequence length="597" mass="65079">MPEYKAPLRDIGFVVNEVLEAEKVFQTLPGYEEATTDLMDAIAAEGAKFCEEVLQPLNQVGDEEGCTWSEEGVTTPTGFKEAYRQYVENGWASLAADTEYGGQGMPNLLGIVNTEMVGSANWAWGMYPGLSHGAVKTIEEHGTPEQKEQYLTKLISGEWTGTMCLTESHCGSDLGLLRTKAEPNADGSYAITGQKIFISAGEHDMTDNIVHIVLARLPDAPEGTKGISLFIVPKVNVNEDGSLGDRNGVHCASIEHKMGIHGNATAVLNFDAAKGYLIGPENRGLNCMFTFMNTARVGTAAQGLSHMEQSFQGALVYAKDRLAMRSLTGPKNADGPADPIIVHPDVRKMLLTQKAFAEGSRAFLFYLAMLGDIVDKGTEEEAKNADDLMSLLTPIAKAFMTETGFEAANHGVQIFGGHGFISEWGMEQIVRDCRISMLYEGTTGIQALDLIGRKILGSGGKLLLNFTNMIDELCQANNDEADKPFTDVLNAKKDEWLGLSMQIGEAAMSNPDEAGSASVDYLMYSGYITLAYFWAKMAVIARQKIAEADGDTSFYEAKLMTAQFYFERLLPRTESLKTTMLAGADNLMQMPEEMFAF</sequence>
<evidence type="ECO:0000256" key="10">
    <source>
        <dbReference type="RuleBase" id="RU362125"/>
    </source>
</evidence>
<dbReference type="Gene3D" id="2.40.110.10">
    <property type="entry name" value="Butyryl-CoA Dehydrogenase, subunit A, domain 2"/>
    <property type="match status" value="1"/>
</dbReference>
<dbReference type="KEGG" id="halc:EY643_00560"/>
<dbReference type="SUPFAM" id="SSF47203">
    <property type="entry name" value="Acyl-CoA dehydrogenase C-terminal domain-like"/>
    <property type="match status" value="1"/>
</dbReference>
<gene>
    <name evidence="15" type="ORF">EY643_00560</name>
</gene>
<dbReference type="FunFam" id="2.40.110.10:FF:000031">
    <property type="entry name" value="Acyl-CoA dehydrogenase, putative"/>
    <property type="match status" value="1"/>
</dbReference>
<dbReference type="PANTHER" id="PTHR42803">
    <property type="entry name" value="ACYL-COA DEHYDROGENASE"/>
    <property type="match status" value="1"/>
</dbReference>
<feature type="domain" description="Acetyl-CoA dehydrogenase-like C-terminal" evidence="14">
    <location>
        <begin position="466"/>
        <end position="591"/>
    </location>
</feature>
<dbReference type="InterPro" id="IPR052166">
    <property type="entry name" value="Diverse_Acyl-CoA_DH"/>
</dbReference>
<dbReference type="EC" id="1.3.99.41" evidence="8"/>
<comment type="cofactor">
    <cofactor evidence="1 10">
        <name>FAD</name>
        <dbReference type="ChEBI" id="CHEBI:57692"/>
    </cofactor>
</comment>
<reference evidence="15 16" key="1">
    <citation type="submission" date="2019-02" db="EMBL/GenBank/DDBJ databases">
        <authorList>
            <person name="Li S.-H."/>
        </authorList>
    </citation>
    <scope>NUCLEOTIDE SEQUENCE [LARGE SCALE GENOMIC DNA]</scope>
    <source>
        <strain evidence="15 16">IMCC14385</strain>
    </source>
</reference>
<evidence type="ECO:0000259" key="11">
    <source>
        <dbReference type="Pfam" id="PF00441"/>
    </source>
</evidence>
<dbReference type="OrthoDB" id="9807883at2"/>
<comment type="similarity">
    <text evidence="2 10">Belongs to the acyl-CoA dehydrogenase family.</text>
</comment>
<evidence type="ECO:0000259" key="12">
    <source>
        <dbReference type="Pfam" id="PF02770"/>
    </source>
</evidence>
<comment type="function">
    <text evidence="7">Involved in the assimilation of dimethylsulphoniopropionate (DMSP), an important compound in the fixation of carbon in marine phytoplankton, by mediating the conversion of 3-(methylthio)propanoyl-CoA (MMPA-CoA) to 3-(methylthio)acryloyl-CoA (MTA-CoA).</text>
</comment>
<dbReference type="InterPro" id="IPR013786">
    <property type="entry name" value="AcylCoA_DH/ox_N"/>
</dbReference>
<dbReference type="Gene3D" id="1.20.140.10">
    <property type="entry name" value="Butyryl-CoA Dehydrogenase, subunit A, domain 3"/>
    <property type="match status" value="1"/>
</dbReference>
<feature type="domain" description="Acyl-CoA oxidase/dehydrogenase middle" evidence="12">
    <location>
        <begin position="163"/>
        <end position="271"/>
    </location>
</feature>
<accession>A0A5P9NGV3</accession>
<proteinExistence type="inferred from homology"/>
<dbReference type="InterPro" id="IPR037069">
    <property type="entry name" value="AcylCoA_DH/ox_N_sf"/>
</dbReference>
<dbReference type="Pfam" id="PF00441">
    <property type="entry name" value="Acyl-CoA_dh_1"/>
    <property type="match status" value="1"/>
</dbReference>
<keyword evidence="5 10" id="KW-0560">Oxidoreductase</keyword>
<dbReference type="EMBL" id="CP036422">
    <property type="protein sequence ID" value="QFU74258.1"/>
    <property type="molecule type" value="Genomic_DNA"/>
</dbReference>
<keyword evidence="16" id="KW-1185">Reference proteome</keyword>
<keyword evidence="4 10" id="KW-0274">FAD</keyword>
<evidence type="ECO:0000256" key="5">
    <source>
        <dbReference type="ARBA" id="ARBA00023002"/>
    </source>
</evidence>
<keyword evidence="3 10" id="KW-0285">Flavoprotein</keyword>
<dbReference type="GO" id="GO:0050660">
    <property type="term" value="F:flavin adenine dinucleotide binding"/>
    <property type="evidence" value="ECO:0007669"/>
    <property type="project" value="InterPro"/>
</dbReference>
<name>A0A5P9NGV3_9GAMM</name>
<dbReference type="Pfam" id="PF02771">
    <property type="entry name" value="Acyl-CoA_dh_N"/>
    <property type="match status" value="1"/>
</dbReference>
<feature type="domain" description="Acyl-CoA dehydrogenase/oxidase C-terminal" evidence="11">
    <location>
        <begin position="282"/>
        <end position="454"/>
    </location>
</feature>
<evidence type="ECO:0000256" key="2">
    <source>
        <dbReference type="ARBA" id="ARBA00009347"/>
    </source>
</evidence>
<dbReference type="SUPFAM" id="SSF56645">
    <property type="entry name" value="Acyl-CoA dehydrogenase NM domain-like"/>
    <property type="match status" value="1"/>
</dbReference>
<dbReference type="GO" id="GO:0016627">
    <property type="term" value="F:oxidoreductase activity, acting on the CH-CH group of donors"/>
    <property type="evidence" value="ECO:0007669"/>
    <property type="project" value="InterPro"/>
</dbReference>
<dbReference type="PANTHER" id="PTHR42803:SF1">
    <property type="entry name" value="BROAD-SPECIFICITY LINEAR ACYL-COA DEHYDROGENASE FADE5"/>
    <property type="match status" value="1"/>
</dbReference>
<comment type="catalytic activity">
    <reaction evidence="6">
        <text>3-(methylsulfanyl)propanoyl-CoA + oxidized [electron-transfer flavoprotein] + H(+) = 3-(methylsulfanyl)acryloyl-CoA + reduced [electron-transfer flavoprotein]</text>
        <dbReference type="Rhea" id="RHEA:52612"/>
        <dbReference type="Rhea" id="RHEA-COMP:10685"/>
        <dbReference type="Rhea" id="RHEA-COMP:10686"/>
        <dbReference type="ChEBI" id="CHEBI:15378"/>
        <dbReference type="ChEBI" id="CHEBI:57692"/>
        <dbReference type="ChEBI" id="CHEBI:58307"/>
        <dbReference type="ChEBI" id="CHEBI:82815"/>
        <dbReference type="ChEBI" id="CHEBI:84994"/>
        <dbReference type="EC" id="1.3.99.41"/>
    </reaction>
    <physiologicalReaction direction="left-to-right" evidence="6">
        <dbReference type="Rhea" id="RHEA:52613"/>
    </physiologicalReaction>
</comment>
<dbReference type="Pfam" id="PF12806">
    <property type="entry name" value="Acyl-CoA_dh_C"/>
    <property type="match status" value="1"/>
</dbReference>